<reference evidence="2" key="1">
    <citation type="submission" date="2022-11" db="EMBL/GenBank/DDBJ databases">
        <authorList>
            <person name="Morgan W.R."/>
            <person name="Tartar A."/>
        </authorList>
    </citation>
    <scope>NUCLEOTIDE SEQUENCE</scope>
    <source>
        <strain evidence="2">ARSEF 373</strain>
    </source>
</reference>
<dbReference type="Proteomes" id="UP001146120">
    <property type="component" value="Unassembled WGS sequence"/>
</dbReference>
<gene>
    <name evidence="2" type="ORF">N0F65_005570</name>
</gene>
<comment type="caution">
    <text evidence="2">The sequence shown here is derived from an EMBL/GenBank/DDBJ whole genome shotgun (WGS) entry which is preliminary data.</text>
</comment>
<protein>
    <submittedName>
        <fullName evidence="2">Uncharacterized protein</fullName>
    </submittedName>
</protein>
<organism evidence="2 3">
    <name type="scientific">Lagenidium giganteum</name>
    <dbReference type="NCBI Taxonomy" id="4803"/>
    <lineage>
        <taxon>Eukaryota</taxon>
        <taxon>Sar</taxon>
        <taxon>Stramenopiles</taxon>
        <taxon>Oomycota</taxon>
        <taxon>Peronosporomycetes</taxon>
        <taxon>Pythiales</taxon>
        <taxon>Pythiaceae</taxon>
    </lineage>
</organism>
<accession>A0AAV2Z283</accession>
<evidence type="ECO:0000313" key="3">
    <source>
        <dbReference type="Proteomes" id="UP001146120"/>
    </source>
</evidence>
<evidence type="ECO:0000313" key="2">
    <source>
        <dbReference type="EMBL" id="DBA01451.1"/>
    </source>
</evidence>
<sequence length="114" mass="11976">MHHQQCLPTSPNGPSNHYPQDLVRGAPSLAFAGNPEPASTPLTHFVWRHTASTTARSRGWLNEATATLPPSESGVGLPALDTQLQAMAIAYATARTATAHMAAGTTLPPSRACH</sequence>
<name>A0AAV2Z283_9STRA</name>
<proteinExistence type="predicted"/>
<keyword evidence="3" id="KW-1185">Reference proteome</keyword>
<evidence type="ECO:0000256" key="1">
    <source>
        <dbReference type="SAM" id="MobiDB-lite"/>
    </source>
</evidence>
<feature type="compositionally biased region" description="Polar residues" evidence="1">
    <location>
        <begin position="1"/>
        <end position="18"/>
    </location>
</feature>
<feature type="region of interest" description="Disordered" evidence="1">
    <location>
        <begin position="1"/>
        <end position="35"/>
    </location>
</feature>
<dbReference type="AlphaFoldDB" id="A0AAV2Z283"/>
<dbReference type="EMBL" id="DAKRPA010000047">
    <property type="protein sequence ID" value="DBA01451.1"/>
    <property type="molecule type" value="Genomic_DNA"/>
</dbReference>
<reference evidence="2" key="2">
    <citation type="journal article" date="2023" name="Microbiol Resour">
        <title>Decontamination and Annotation of the Draft Genome Sequence of the Oomycete Lagenidium giganteum ARSEF 373.</title>
        <authorList>
            <person name="Morgan W.R."/>
            <person name="Tartar A."/>
        </authorList>
    </citation>
    <scope>NUCLEOTIDE SEQUENCE</scope>
    <source>
        <strain evidence="2">ARSEF 373</strain>
    </source>
</reference>